<dbReference type="SUPFAM" id="SSF52833">
    <property type="entry name" value="Thioredoxin-like"/>
    <property type="match status" value="1"/>
</dbReference>
<comment type="similarity">
    <text evidence="1 7">Belongs to the thioredoxin family.</text>
</comment>
<dbReference type="PROSITE" id="PS51352">
    <property type="entry name" value="THIOREDOXIN_2"/>
    <property type="match status" value="1"/>
</dbReference>
<evidence type="ECO:0000256" key="4">
    <source>
        <dbReference type="ARBA" id="ARBA00023157"/>
    </source>
</evidence>
<feature type="active site" description="Nucleophile" evidence="8">
    <location>
        <position position="35"/>
    </location>
</feature>
<evidence type="ECO:0000256" key="8">
    <source>
        <dbReference type="PIRSR" id="PIRSR000077-1"/>
    </source>
</evidence>
<dbReference type="OrthoDB" id="9790390at2"/>
<dbReference type="PhylomeDB" id="Q1AUY9"/>
<dbReference type="STRING" id="266117.Rxyl_1831"/>
<gene>
    <name evidence="11" type="ordered locus">Rxyl_1831</name>
</gene>
<evidence type="ECO:0000256" key="5">
    <source>
        <dbReference type="ARBA" id="ARBA00023284"/>
    </source>
</evidence>
<dbReference type="RefSeq" id="WP_011564805.1">
    <property type="nucleotide sequence ID" value="NC_008148.1"/>
</dbReference>
<feature type="domain" description="Thioredoxin" evidence="10">
    <location>
        <begin position="1"/>
        <end position="113"/>
    </location>
</feature>
<dbReference type="InterPro" id="IPR036249">
    <property type="entry name" value="Thioredoxin-like_sf"/>
</dbReference>
<evidence type="ECO:0000313" key="12">
    <source>
        <dbReference type="Proteomes" id="UP000006637"/>
    </source>
</evidence>
<feature type="site" description="Contributes to redox potential value" evidence="8">
    <location>
        <position position="34"/>
    </location>
</feature>
<name>Q1AUY9_RUBXD</name>
<sequence length="116" mass="12272">MSKPVAVTAQTFDGEVLGSEIPVVVDFWAAWCGPCRRVAPVMDELARDYEGSVKVVKVDVDAESELAARFGVSSIPTIAFFEPGREPKAVVGALPKGALVEAFGLDRLPRGAGRVA</sequence>
<dbReference type="PIRSF" id="PIRSF000077">
    <property type="entry name" value="Thioredoxin"/>
    <property type="match status" value="1"/>
</dbReference>
<dbReference type="InterPro" id="IPR017937">
    <property type="entry name" value="Thioredoxin_CS"/>
</dbReference>
<dbReference type="PANTHER" id="PTHR45663:SF11">
    <property type="entry name" value="GEO12009P1"/>
    <property type="match status" value="1"/>
</dbReference>
<evidence type="ECO:0000259" key="10">
    <source>
        <dbReference type="PROSITE" id="PS51352"/>
    </source>
</evidence>
<evidence type="ECO:0000256" key="2">
    <source>
        <dbReference type="ARBA" id="ARBA00022448"/>
    </source>
</evidence>
<evidence type="ECO:0000256" key="1">
    <source>
        <dbReference type="ARBA" id="ARBA00008987"/>
    </source>
</evidence>
<feature type="disulfide bond" description="Redox-active" evidence="9">
    <location>
        <begin position="32"/>
        <end position="35"/>
    </location>
</feature>
<reference evidence="11 12" key="1">
    <citation type="submission" date="2006-06" db="EMBL/GenBank/DDBJ databases">
        <title>Complete sequence of Rubrobacter xylanophilus DSM 9941.</title>
        <authorList>
            <consortium name="US DOE Joint Genome Institute"/>
            <person name="Copeland A."/>
            <person name="Lucas S."/>
            <person name="Lapidus A."/>
            <person name="Barry K."/>
            <person name="Detter J.C."/>
            <person name="Glavina del Rio T."/>
            <person name="Hammon N."/>
            <person name="Israni S."/>
            <person name="Dalin E."/>
            <person name="Tice H."/>
            <person name="Pitluck S."/>
            <person name="Munk A.C."/>
            <person name="Brettin T."/>
            <person name="Bruce D."/>
            <person name="Han C."/>
            <person name="Tapia R."/>
            <person name="Gilna P."/>
            <person name="Schmutz J."/>
            <person name="Larimer F."/>
            <person name="Land M."/>
            <person name="Hauser L."/>
            <person name="Kyrpides N."/>
            <person name="Lykidis A."/>
            <person name="da Costa M.S."/>
            <person name="Rainey F.A."/>
            <person name="Empadinhas N."/>
            <person name="Jolivet E."/>
            <person name="Battista J.R."/>
            <person name="Richardson P."/>
        </authorList>
    </citation>
    <scope>NUCLEOTIDE SEQUENCE [LARGE SCALE GENOMIC DNA]</scope>
    <source>
        <strain evidence="12">DSM 9941 / NBRC 16129 / PRD-1</strain>
    </source>
</reference>
<dbReference type="Gene3D" id="3.40.30.10">
    <property type="entry name" value="Glutaredoxin"/>
    <property type="match status" value="1"/>
</dbReference>
<keyword evidence="4 9" id="KW-1015">Disulfide bond</keyword>
<dbReference type="PANTHER" id="PTHR45663">
    <property type="entry name" value="GEO12009P1"/>
    <property type="match status" value="1"/>
</dbReference>
<evidence type="ECO:0000256" key="9">
    <source>
        <dbReference type="PIRSR" id="PIRSR000077-4"/>
    </source>
</evidence>
<dbReference type="PRINTS" id="PR00421">
    <property type="entry name" value="THIOREDOXIN"/>
</dbReference>
<keyword evidence="3" id="KW-0249">Electron transport</keyword>
<dbReference type="CDD" id="cd02947">
    <property type="entry name" value="TRX_family"/>
    <property type="match status" value="1"/>
</dbReference>
<evidence type="ECO:0000256" key="6">
    <source>
        <dbReference type="NCBIfam" id="TIGR01068"/>
    </source>
</evidence>
<dbReference type="GO" id="GO:0015035">
    <property type="term" value="F:protein-disulfide reductase activity"/>
    <property type="evidence" value="ECO:0007669"/>
    <property type="project" value="UniProtKB-UniRule"/>
</dbReference>
<accession>Q1AUY9</accession>
<dbReference type="KEGG" id="rxy:Rxyl_1831"/>
<keyword evidence="12" id="KW-1185">Reference proteome</keyword>
<evidence type="ECO:0000256" key="7">
    <source>
        <dbReference type="PIRNR" id="PIRNR000077"/>
    </source>
</evidence>
<dbReference type="AlphaFoldDB" id="Q1AUY9"/>
<dbReference type="eggNOG" id="COG3118">
    <property type="taxonomic scope" value="Bacteria"/>
</dbReference>
<feature type="active site" description="Nucleophile" evidence="8">
    <location>
        <position position="32"/>
    </location>
</feature>
<evidence type="ECO:0000313" key="11">
    <source>
        <dbReference type="EMBL" id="ABG04789.1"/>
    </source>
</evidence>
<feature type="site" description="Deprotonates C-terminal active site Cys" evidence="8">
    <location>
        <position position="26"/>
    </location>
</feature>
<feature type="site" description="Contributes to redox potential value" evidence="8">
    <location>
        <position position="33"/>
    </location>
</feature>
<dbReference type="Proteomes" id="UP000006637">
    <property type="component" value="Chromosome"/>
</dbReference>
<dbReference type="InterPro" id="IPR013766">
    <property type="entry name" value="Thioredoxin_domain"/>
</dbReference>
<keyword evidence="5 9" id="KW-0676">Redox-active center</keyword>
<proteinExistence type="inferred from homology"/>
<protein>
    <recommendedName>
        <fullName evidence="6 7">Thioredoxin</fullName>
    </recommendedName>
</protein>
<dbReference type="Pfam" id="PF00085">
    <property type="entry name" value="Thioredoxin"/>
    <property type="match status" value="1"/>
</dbReference>
<keyword evidence="2" id="KW-0813">Transport</keyword>
<dbReference type="PROSITE" id="PS00194">
    <property type="entry name" value="THIOREDOXIN_1"/>
    <property type="match status" value="1"/>
</dbReference>
<dbReference type="FunFam" id="3.40.30.10:FF:000001">
    <property type="entry name" value="Thioredoxin"/>
    <property type="match status" value="1"/>
</dbReference>
<dbReference type="GO" id="GO:0005737">
    <property type="term" value="C:cytoplasm"/>
    <property type="evidence" value="ECO:0007669"/>
    <property type="project" value="TreeGrafter"/>
</dbReference>
<dbReference type="InterPro" id="IPR005746">
    <property type="entry name" value="Thioredoxin"/>
</dbReference>
<dbReference type="EMBL" id="CP000386">
    <property type="protein sequence ID" value="ABG04789.1"/>
    <property type="molecule type" value="Genomic_DNA"/>
</dbReference>
<dbReference type="NCBIfam" id="TIGR01068">
    <property type="entry name" value="thioredoxin"/>
    <property type="match status" value="1"/>
</dbReference>
<organism evidence="11 12">
    <name type="scientific">Rubrobacter xylanophilus (strain DSM 9941 / JCM 11954 / NBRC 16129 / PRD-1)</name>
    <dbReference type="NCBI Taxonomy" id="266117"/>
    <lineage>
        <taxon>Bacteria</taxon>
        <taxon>Bacillati</taxon>
        <taxon>Actinomycetota</taxon>
        <taxon>Rubrobacteria</taxon>
        <taxon>Rubrobacterales</taxon>
        <taxon>Rubrobacteraceae</taxon>
        <taxon>Rubrobacter</taxon>
    </lineage>
</organism>
<evidence type="ECO:0000256" key="3">
    <source>
        <dbReference type="ARBA" id="ARBA00022982"/>
    </source>
</evidence>
<dbReference type="HOGENOM" id="CLU_090389_10_2_11"/>